<proteinExistence type="predicted"/>
<protein>
    <recommendedName>
        <fullName evidence="2">JmjC domain-containing protein</fullName>
    </recommendedName>
</protein>
<dbReference type="InterPro" id="IPR041667">
    <property type="entry name" value="Cupin_8"/>
</dbReference>
<name>A0A9N8E8R4_9STRA</name>
<gene>
    <name evidence="3" type="ORF">SEMRO_671_G184780.2</name>
</gene>
<evidence type="ECO:0000313" key="4">
    <source>
        <dbReference type="Proteomes" id="UP001153069"/>
    </source>
</evidence>
<accession>A0A9N8E8R4</accession>
<sequence>MRSTLVRRRVLLQVQRYLRHYYSTTSSKHGEALAEYRVTKEDTDDTITDTVRPYFERQEPLVLRDLLSNNATNQRAMTELLPNWDFWQRTVDESTDCHVELGGNYASEKSQTVDVPFREFLEYLQYFEDRFGRTPSQSQAEELPQFTDLIYMAQNDLFDEIHPFIDIPSLTKTLGEQQSLYSTMIWMGPHGCVSPLHFDPLDNLLLQFVGTKQFLLCPPTSPVPPGNQPNTSSWDPSSLDDENHNSNLQVQHSTLNAGDAIYIPKKWYHHVATVETSVSINTWFR</sequence>
<organism evidence="3 4">
    <name type="scientific">Seminavis robusta</name>
    <dbReference type="NCBI Taxonomy" id="568900"/>
    <lineage>
        <taxon>Eukaryota</taxon>
        <taxon>Sar</taxon>
        <taxon>Stramenopiles</taxon>
        <taxon>Ochrophyta</taxon>
        <taxon>Bacillariophyta</taxon>
        <taxon>Bacillariophyceae</taxon>
        <taxon>Bacillariophycidae</taxon>
        <taxon>Naviculales</taxon>
        <taxon>Naviculaceae</taxon>
        <taxon>Seminavis</taxon>
    </lineage>
</organism>
<dbReference type="PANTHER" id="PTHR12461">
    <property type="entry name" value="HYPOXIA-INDUCIBLE FACTOR 1 ALPHA INHIBITOR-RELATED"/>
    <property type="match status" value="1"/>
</dbReference>
<feature type="region of interest" description="Disordered" evidence="1">
    <location>
        <begin position="219"/>
        <end position="245"/>
    </location>
</feature>
<dbReference type="AlphaFoldDB" id="A0A9N8E8R4"/>
<dbReference type="SUPFAM" id="SSF51197">
    <property type="entry name" value="Clavaminate synthase-like"/>
    <property type="match status" value="1"/>
</dbReference>
<dbReference type="PROSITE" id="PS51184">
    <property type="entry name" value="JMJC"/>
    <property type="match status" value="1"/>
</dbReference>
<dbReference type="Gene3D" id="2.60.120.650">
    <property type="entry name" value="Cupin"/>
    <property type="match status" value="1"/>
</dbReference>
<dbReference type="SMART" id="SM00558">
    <property type="entry name" value="JmjC"/>
    <property type="match status" value="1"/>
</dbReference>
<comment type="caution">
    <text evidence="3">The sequence shown here is derived from an EMBL/GenBank/DDBJ whole genome shotgun (WGS) entry which is preliminary data.</text>
</comment>
<evidence type="ECO:0000313" key="3">
    <source>
        <dbReference type="EMBL" id="CAB9514726.1"/>
    </source>
</evidence>
<dbReference type="OrthoDB" id="44887at2759"/>
<reference evidence="3" key="1">
    <citation type="submission" date="2020-06" db="EMBL/GenBank/DDBJ databases">
        <authorList>
            <consortium name="Plant Systems Biology data submission"/>
        </authorList>
    </citation>
    <scope>NUCLEOTIDE SEQUENCE</scope>
    <source>
        <strain evidence="3">D6</strain>
    </source>
</reference>
<dbReference type="Proteomes" id="UP001153069">
    <property type="component" value="Unassembled WGS sequence"/>
</dbReference>
<keyword evidence="4" id="KW-1185">Reference proteome</keyword>
<dbReference type="PANTHER" id="PTHR12461:SF105">
    <property type="entry name" value="HYPOXIA-INDUCIBLE FACTOR 1-ALPHA INHIBITOR"/>
    <property type="match status" value="1"/>
</dbReference>
<evidence type="ECO:0000256" key="1">
    <source>
        <dbReference type="SAM" id="MobiDB-lite"/>
    </source>
</evidence>
<feature type="domain" description="JmjC" evidence="2">
    <location>
        <begin position="132"/>
        <end position="285"/>
    </location>
</feature>
<dbReference type="InterPro" id="IPR003347">
    <property type="entry name" value="JmjC_dom"/>
</dbReference>
<evidence type="ECO:0000259" key="2">
    <source>
        <dbReference type="PROSITE" id="PS51184"/>
    </source>
</evidence>
<dbReference type="EMBL" id="CAICTM010000670">
    <property type="protein sequence ID" value="CAB9514726.1"/>
    <property type="molecule type" value="Genomic_DNA"/>
</dbReference>
<dbReference type="Pfam" id="PF13621">
    <property type="entry name" value="Cupin_8"/>
    <property type="match status" value="1"/>
</dbReference>